<keyword evidence="2 3" id="KW-0694">RNA-binding</keyword>
<dbReference type="EMBL" id="CALNXI010001674">
    <property type="protein sequence ID" value="CAH3174678.1"/>
    <property type="molecule type" value="Genomic_DNA"/>
</dbReference>
<dbReference type="SUPFAM" id="SSF54768">
    <property type="entry name" value="dsRNA-binding domain-like"/>
    <property type="match status" value="4"/>
</dbReference>
<protein>
    <recommendedName>
        <fullName evidence="5">DRBM domain-containing protein</fullName>
    </recommendedName>
</protein>
<dbReference type="InterPro" id="IPR051740">
    <property type="entry name" value="DRBM-containing_protein"/>
</dbReference>
<feature type="region of interest" description="Disordered" evidence="4">
    <location>
        <begin position="648"/>
        <end position="678"/>
    </location>
</feature>
<keyword evidence="7" id="KW-1185">Reference proteome</keyword>
<feature type="domain" description="DRBM" evidence="5">
    <location>
        <begin position="183"/>
        <end position="216"/>
    </location>
</feature>
<gene>
    <name evidence="6" type="ORF">PEVE_00009667</name>
</gene>
<evidence type="ECO:0000256" key="4">
    <source>
        <dbReference type="SAM" id="MobiDB-lite"/>
    </source>
</evidence>
<dbReference type="SMART" id="SM00358">
    <property type="entry name" value="DSRM"/>
    <property type="match status" value="4"/>
</dbReference>
<feature type="region of interest" description="Disordered" evidence="4">
    <location>
        <begin position="406"/>
        <end position="425"/>
    </location>
</feature>
<feature type="domain" description="DRBM" evidence="5">
    <location>
        <begin position="5"/>
        <end position="73"/>
    </location>
</feature>
<evidence type="ECO:0000259" key="5">
    <source>
        <dbReference type="PROSITE" id="PS50137"/>
    </source>
</evidence>
<dbReference type="CDD" id="cd19861">
    <property type="entry name" value="DSRM_STAU_rpt5"/>
    <property type="match status" value="1"/>
</dbReference>
<evidence type="ECO:0000256" key="1">
    <source>
        <dbReference type="ARBA" id="ARBA00022737"/>
    </source>
</evidence>
<sequence>MAQKTPVSLMNELAKANKLNPEYKVIEESGPAHKRTFTVQLTLGDVGKWDGQGTSIRSARHAAATVGLEKCGLCKPEVEKPLVPQVNVTSTVVLNVLAMKLGKLTQYHDLQPKIPSYQRPVNIGYQNLQMQHQIPGVHHRGPLHARTHYGMSHPGQEQHFPPYIQNGYHPRSAPPRVPRISCVKLVVGDQEFYGEGRDKQSARKSAAAKAVKVLQEELAAAGEKKNSTMKADEPANVQNGEGNASQSEDVTKGSTTEMKSEISKVYEIAAKRKLQVGFEDVKSSGPPHMKRFVVSATVGEFVTTGEGCKKKDAKQEAAKKMLEELKKLPELPAQETSYRNAGRFVRRGPRISKDKQAKGEIDPSMNPVSILGQILQRRHEQPPVYELLHEKVNANQREFTMQVTVGQHKATGAGPNKKEAKKKASEAMLQLIGFRSSEGKSASAQGDKSSSAEKTNGDQKASFNGTEPGSHPVTILGRQLKPGLLPMVPELAKQTRSDMMNAVVAPIAQVKHEPQEPTLQGGLNRAPGAPVVKTTPAVLTSVQKLLHLAEVEGLRVQFTDYPKEREYLTLVTVTSIPPLTCYGSGLTVDASREEAANNALKALLPSGLDRSSAVKSLEENPGTLHPQRAHNGLEKILLSERVLLIKRKRNPGNMKPQMSVNSDVNGSDEGREIQVKKE</sequence>
<feature type="region of interest" description="Disordered" evidence="4">
    <location>
        <begin position="435"/>
        <end position="476"/>
    </location>
</feature>
<name>A0ABN8R5L8_9CNID</name>
<dbReference type="InterPro" id="IPR014720">
    <property type="entry name" value="dsRBD_dom"/>
</dbReference>
<feature type="compositionally biased region" description="Polar residues" evidence="4">
    <location>
        <begin position="236"/>
        <end position="257"/>
    </location>
</feature>
<feature type="domain" description="DRBM" evidence="5">
    <location>
        <begin position="260"/>
        <end position="327"/>
    </location>
</feature>
<feature type="compositionally biased region" description="Basic and acidic residues" evidence="4">
    <location>
        <begin position="222"/>
        <end position="233"/>
    </location>
</feature>
<dbReference type="Pfam" id="PF16482">
    <property type="entry name" value="Staufen_C"/>
    <property type="match status" value="1"/>
</dbReference>
<comment type="caution">
    <text evidence="6">The sequence shown here is derived from an EMBL/GenBank/DDBJ whole genome shotgun (WGS) entry which is preliminary data.</text>
</comment>
<feature type="compositionally biased region" description="Polar residues" evidence="4">
    <location>
        <begin position="439"/>
        <end position="467"/>
    </location>
</feature>
<dbReference type="PANTHER" id="PTHR46054:SF3">
    <property type="entry name" value="MATERNAL EFFECT PROTEIN STAUFEN"/>
    <property type="match status" value="1"/>
</dbReference>
<evidence type="ECO:0000256" key="2">
    <source>
        <dbReference type="ARBA" id="ARBA00022884"/>
    </source>
</evidence>
<dbReference type="Gene3D" id="3.30.160.20">
    <property type="match status" value="5"/>
</dbReference>
<organism evidence="6 7">
    <name type="scientific">Porites evermanni</name>
    <dbReference type="NCBI Taxonomy" id="104178"/>
    <lineage>
        <taxon>Eukaryota</taxon>
        <taxon>Metazoa</taxon>
        <taxon>Cnidaria</taxon>
        <taxon>Anthozoa</taxon>
        <taxon>Hexacorallia</taxon>
        <taxon>Scleractinia</taxon>
        <taxon>Fungiina</taxon>
        <taxon>Poritidae</taxon>
        <taxon>Porites</taxon>
    </lineage>
</organism>
<dbReference type="InterPro" id="IPR032478">
    <property type="entry name" value="Staufen_C"/>
</dbReference>
<dbReference type="PROSITE" id="PS50137">
    <property type="entry name" value="DS_RBD"/>
    <property type="match status" value="4"/>
</dbReference>
<proteinExistence type="predicted"/>
<dbReference type="CDD" id="cd19857">
    <property type="entry name" value="DSRM_STAU_rpt1"/>
    <property type="match status" value="1"/>
</dbReference>
<feature type="compositionally biased region" description="Polar residues" evidence="4">
    <location>
        <begin position="656"/>
        <end position="665"/>
    </location>
</feature>
<dbReference type="PANTHER" id="PTHR46054">
    <property type="entry name" value="MATERNAL EFFECT PROTEIN STAUFEN"/>
    <property type="match status" value="1"/>
</dbReference>
<feature type="region of interest" description="Disordered" evidence="4">
    <location>
        <begin position="220"/>
        <end position="257"/>
    </location>
</feature>
<dbReference type="Proteomes" id="UP001159427">
    <property type="component" value="Unassembled WGS sequence"/>
</dbReference>
<reference evidence="6 7" key="1">
    <citation type="submission" date="2022-05" db="EMBL/GenBank/DDBJ databases">
        <authorList>
            <consortium name="Genoscope - CEA"/>
            <person name="William W."/>
        </authorList>
    </citation>
    <scope>NUCLEOTIDE SEQUENCE [LARGE SCALE GENOMIC DNA]</scope>
</reference>
<feature type="compositionally biased region" description="Basic and acidic residues" evidence="4">
    <location>
        <begin position="668"/>
        <end position="678"/>
    </location>
</feature>
<evidence type="ECO:0000313" key="6">
    <source>
        <dbReference type="EMBL" id="CAH3174678.1"/>
    </source>
</evidence>
<dbReference type="Pfam" id="PF00035">
    <property type="entry name" value="dsrm"/>
    <property type="match status" value="3"/>
</dbReference>
<feature type="compositionally biased region" description="Basic and acidic residues" evidence="4">
    <location>
        <begin position="416"/>
        <end position="425"/>
    </location>
</feature>
<feature type="domain" description="DRBM" evidence="5">
    <location>
        <begin position="366"/>
        <end position="434"/>
    </location>
</feature>
<accession>A0ABN8R5L8</accession>
<keyword evidence="1" id="KW-0677">Repeat</keyword>
<evidence type="ECO:0000256" key="3">
    <source>
        <dbReference type="PROSITE-ProRule" id="PRU00266"/>
    </source>
</evidence>
<evidence type="ECO:0000313" key="7">
    <source>
        <dbReference type="Proteomes" id="UP001159427"/>
    </source>
</evidence>